<dbReference type="Proteomes" id="UP000041770">
    <property type="component" value="Unassembled WGS sequence"/>
</dbReference>
<name>A0A656A111_VIBCL</name>
<evidence type="ECO:0000313" key="2">
    <source>
        <dbReference type="Proteomes" id="UP000041770"/>
    </source>
</evidence>
<evidence type="ECO:0000313" key="1">
    <source>
        <dbReference type="EMBL" id="CSC90805.1"/>
    </source>
</evidence>
<sequence>MEYALFAFQRFSHQSLADGFQTRQLAQNAIADLLQQGVITWANLLLSRRQSIGQ</sequence>
<dbReference type="AlphaFoldDB" id="A0A656A111"/>
<reference evidence="1 2" key="1">
    <citation type="submission" date="2015-07" db="EMBL/GenBank/DDBJ databases">
        <authorList>
            <consortium name="Pathogen Informatics"/>
        </authorList>
    </citation>
    <scope>NUCLEOTIDE SEQUENCE [LARGE SCALE GENOMIC DNA]</scope>
    <source>
        <strain evidence="1 2">A316</strain>
    </source>
</reference>
<dbReference type="EMBL" id="CWQY01000018">
    <property type="protein sequence ID" value="CSC90805.1"/>
    <property type="molecule type" value="Genomic_DNA"/>
</dbReference>
<gene>
    <name evidence="1" type="ORF">ERS013200_02587</name>
</gene>
<proteinExistence type="predicted"/>
<organism evidence="1 2">
    <name type="scientific">Vibrio cholerae</name>
    <dbReference type="NCBI Taxonomy" id="666"/>
    <lineage>
        <taxon>Bacteria</taxon>
        <taxon>Pseudomonadati</taxon>
        <taxon>Pseudomonadota</taxon>
        <taxon>Gammaproteobacteria</taxon>
        <taxon>Vibrionales</taxon>
        <taxon>Vibrionaceae</taxon>
        <taxon>Vibrio</taxon>
    </lineage>
</organism>
<protein>
    <submittedName>
        <fullName evidence="1">Uncharacterized protein</fullName>
    </submittedName>
</protein>
<accession>A0A656A111</accession>